<reference evidence="2" key="1">
    <citation type="submission" date="2020-08" db="EMBL/GenBank/DDBJ databases">
        <title>Multicomponent nature underlies the extraordinary mechanical properties of spider dragline silk.</title>
        <authorList>
            <person name="Kono N."/>
            <person name="Nakamura H."/>
            <person name="Mori M."/>
            <person name="Yoshida Y."/>
            <person name="Ohtoshi R."/>
            <person name="Malay A.D."/>
            <person name="Moran D.A.P."/>
            <person name="Tomita M."/>
            <person name="Numata K."/>
            <person name="Arakawa K."/>
        </authorList>
    </citation>
    <scope>NUCLEOTIDE SEQUENCE</scope>
</reference>
<evidence type="ECO:0000313" key="2">
    <source>
        <dbReference type="EMBL" id="GFU12432.1"/>
    </source>
</evidence>
<dbReference type="OrthoDB" id="6432315at2759"/>
<evidence type="ECO:0000256" key="1">
    <source>
        <dbReference type="SAM" id="MobiDB-lite"/>
    </source>
</evidence>
<sequence length="245" mass="27446">MTDKQRLLHKKGFQNKTCCQVHLEKGTFKNEYRSEGVKLKPLIVPKKNDEQLGNSAERKVLIRLSPISHLVSGVKKRNPSKIPVLQKSYFVKNGRSENNQFDSTLSAADRRQKYHQSRLHVAPPGSNFNTLTEESQKKSAILKEFIPWYSPCHVTEFIPAVYTHSKVVLPPIKNGNPGLENRTEATQVKKKCLIGEITHFPALCNLGSKHIKRSVISKVSHLPPILPPPAAPPPSKALSLEQDGN</sequence>
<feature type="region of interest" description="Disordered" evidence="1">
    <location>
        <begin position="226"/>
        <end position="245"/>
    </location>
</feature>
<feature type="compositionally biased region" description="Low complexity" evidence="1">
    <location>
        <begin position="236"/>
        <end position="245"/>
    </location>
</feature>
<dbReference type="EMBL" id="BMAW01029544">
    <property type="protein sequence ID" value="GFU12432.1"/>
    <property type="molecule type" value="Genomic_DNA"/>
</dbReference>
<evidence type="ECO:0000313" key="3">
    <source>
        <dbReference type="Proteomes" id="UP000887013"/>
    </source>
</evidence>
<name>A0A8X6Q8J0_NEPPI</name>
<feature type="compositionally biased region" description="Pro residues" evidence="1">
    <location>
        <begin position="226"/>
        <end position="235"/>
    </location>
</feature>
<comment type="caution">
    <text evidence="2">The sequence shown here is derived from an EMBL/GenBank/DDBJ whole genome shotgun (WGS) entry which is preliminary data.</text>
</comment>
<organism evidence="2 3">
    <name type="scientific">Nephila pilipes</name>
    <name type="common">Giant wood spider</name>
    <name type="synonym">Nephila maculata</name>
    <dbReference type="NCBI Taxonomy" id="299642"/>
    <lineage>
        <taxon>Eukaryota</taxon>
        <taxon>Metazoa</taxon>
        <taxon>Ecdysozoa</taxon>
        <taxon>Arthropoda</taxon>
        <taxon>Chelicerata</taxon>
        <taxon>Arachnida</taxon>
        <taxon>Araneae</taxon>
        <taxon>Araneomorphae</taxon>
        <taxon>Entelegynae</taxon>
        <taxon>Araneoidea</taxon>
        <taxon>Nephilidae</taxon>
        <taxon>Nephila</taxon>
    </lineage>
</organism>
<gene>
    <name evidence="2" type="primary">AVEN_132650_1</name>
    <name evidence="2" type="ORF">NPIL_348341</name>
</gene>
<protein>
    <submittedName>
        <fullName evidence="2">Uncharacterized protein</fullName>
    </submittedName>
</protein>
<keyword evidence="3" id="KW-1185">Reference proteome</keyword>
<accession>A0A8X6Q8J0</accession>
<proteinExistence type="predicted"/>
<dbReference type="AlphaFoldDB" id="A0A8X6Q8J0"/>
<dbReference type="Proteomes" id="UP000887013">
    <property type="component" value="Unassembled WGS sequence"/>
</dbReference>